<dbReference type="PROSITE" id="PS51257">
    <property type="entry name" value="PROKAR_LIPOPROTEIN"/>
    <property type="match status" value="1"/>
</dbReference>
<dbReference type="RefSeq" id="WP_255229369.1">
    <property type="nucleotide sequence ID" value="NZ_JAJEKE010000031.1"/>
</dbReference>
<keyword evidence="1" id="KW-1133">Transmembrane helix</keyword>
<comment type="caution">
    <text evidence="2">The sequence shown here is derived from an EMBL/GenBank/DDBJ whole genome shotgun (WGS) entry which is preliminary data.</text>
</comment>
<name>A0ABT1NKU1_9FIRM</name>
<protein>
    <submittedName>
        <fullName evidence="2">Uncharacterized protein</fullName>
    </submittedName>
</protein>
<keyword evidence="1" id="KW-0812">Transmembrane</keyword>
<organism evidence="2 3">
    <name type="scientific">Lutispora saccharofermentans</name>
    <dbReference type="NCBI Taxonomy" id="3024236"/>
    <lineage>
        <taxon>Bacteria</taxon>
        <taxon>Bacillati</taxon>
        <taxon>Bacillota</taxon>
        <taxon>Clostridia</taxon>
        <taxon>Lutisporales</taxon>
        <taxon>Lutisporaceae</taxon>
        <taxon>Lutispora</taxon>
    </lineage>
</organism>
<sequence>MKSISGKDINLGITLAVLFGITIAGGCIKWPLFVFAAIFLFSYIVLDRKKLRCPNCGGFENLDRLMYAKKHVFHCMHCGERINISE</sequence>
<keyword evidence="3" id="KW-1185">Reference proteome</keyword>
<dbReference type="Proteomes" id="UP001651880">
    <property type="component" value="Unassembled WGS sequence"/>
</dbReference>
<keyword evidence="1" id="KW-0472">Membrane</keyword>
<reference evidence="2 3" key="1">
    <citation type="submission" date="2021-10" db="EMBL/GenBank/DDBJ databases">
        <title>Lutispora strain m25 sp. nov., a thermophilic, non-spore-forming bacterium isolated from a lab-scale methanogenic bioreactor digesting anaerobic sludge.</title>
        <authorList>
            <person name="El Houari A."/>
            <person name="Mcdonald J."/>
        </authorList>
    </citation>
    <scope>NUCLEOTIDE SEQUENCE [LARGE SCALE GENOMIC DNA]</scope>
    <source>
        <strain evidence="3">m25</strain>
    </source>
</reference>
<evidence type="ECO:0000313" key="2">
    <source>
        <dbReference type="EMBL" id="MCQ1531802.1"/>
    </source>
</evidence>
<accession>A0ABT1NKU1</accession>
<evidence type="ECO:0000256" key="1">
    <source>
        <dbReference type="SAM" id="Phobius"/>
    </source>
</evidence>
<proteinExistence type="predicted"/>
<dbReference type="EMBL" id="JAJEKE010000031">
    <property type="protein sequence ID" value="MCQ1531802.1"/>
    <property type="molecule type" value="Genomic_DNA"/>
</dbReference>
<feature type="transmembrane region" description="Helical" evidence="1">
    <location>
        <begin position="12"/>
        <end position="45"/>
    </location>
</feature>
<evidence type="ECO:0000313" key="3">
    <source>
        <dbReference type="Proteomes" id="UP001651880"/>
    </source>
</evidence>
<gene>
    <name evidence="2" type="ORF">LJD61_19995</name>
</gene>